<name>A0A1H6YJ71_9MICO</name>
<reference evidence="2" key="1">
    <citation type="submission" date="2016-10" db="EMBL/GenBank/DDBJ databases">
        <authorList>
            <person name="Varghese N."/>
        </authorList>
    </citation>
    <scope>NUCLEOTIDE SEQUENCE [LARGE SCALE GENOMIC DNA]</scope>
    <source>
        <strain evidence="2">DSM 24868</strain>
    </source>
</reference>
<gene>
    <name evidence="1" type="ORF">SAMN05421637_1735</name>
</gene>
<organism evidence="1 2">
    <name type="scientific">Demequina mangrovi</name>
    <dbReference type="NCBI Taxonomy" id="1043493"/>
    <lineage>
        <taxon>Bacteria</taxon>
        <taxon>Bacillati</taxon>
        <taxon>Actinomycetota</taxon>
        <taxon>Actinomycetes</taxon>
        <taxon>Micrococcales</taxon>
        <taxon>Demequinaceae</taxon>
        <taxon>Demequina</taxon>
    </lineage>
</organism>
<dbReference type="STRING" id="1043493.SAMN05421637_1735"/>
<dbReference type="Proteomes" id="UP000183315">
    <property type="component" value="Unassembled WGS sequence"/>
</dbReference>
<dbReference type="AlphaFoldDB" id="A0A1H6YJ71"/>
<dbReference type="EMBL" id="FNZI01000003">
    <property type="protein sequence ID" value="SEJ40456.1"/>
    <property type="molecule type" value="Genomic_DNA"/>
</dbReference>
<protein>
    <submittedName>
        <fullName evidence="1">Uncharacterized protein</fullName>
    </submittedName>
</protein>
<sequence length="243" mass="27197">MENPVVLAVPLSEVGEPDWANRRPTTLGGAMRIRVALRKLRVQPERRRELGEVGIQRPLLQHKEDIVATSRKIVLAAQPVRDGPEVADFRHSAARQLTRYGSRFTESNRQRVRIGKRAKHLSFDSGPRDVVAWASLALPAAERRLESRNRIPHREDDALAHRDVHERRSVPVKAEPVVAGELLSLECFAHRCTTCLRQMKKVDCRLGGERVAHPARSLSDARITPQHMRSIATQGGSAPLPCA</sequence>
<accession>A0A1H6YJ71</accession>
<proteinExistence type="predicted"/>
<evidence type="ECO:0000313" key="1">
    <source>
        <dbReference type="EMBL" id="SEJ40456.1"/>
    </source>
</evidence>
<evidence type="ECO:0000313" key="2">
    <source>
        <dbReference type="Proteomes" id="UP000183315"/>
    </source>
</evidence>
<keyword evidence="2" id="KW-1185">Reference proteome</keyword>